<dbReference type="OrthoDB" id="9784896at2"/>
<evidence type="ECO:0000259" key="10">
    <source>
        <dbReference type="PROSITE" id="PS51352"/>
    </source>
</evidence>
<dbReference type="AlphaFoldDB" id="A0A0R0CF46"/>
<dbReference type="PANTHER" id="PTHR35891:SF2">
    <property type="entry name" value="THIOL:DISULFIDE INTERCHANGE PROTEIN DSBA"/>
    <property type="match status" value="1"/>
</dbReference>
<keyword evidence="5 7" id="KW-1015">Disulfide bond</keyword>
<dbReference type="InterPro" id="IPR013766">
    <property type="entry name" value="Thioredoxin_domain"/>
</dbReference>
<dbReference type="PIRSF" id="PIRSF001488">
    <property type="entry name" value="Tdi_protein"/>
    <property type="match status" value="1"/>
</dbReference>
<dbReference type="RefSeq" id="WP_057659787.1">
    <property type="nucleotide sequence ID" value="NZ_LDJL01000014.1"/>
</dbReference>
<dbReference type="PANTHER" id="PTHR35891">
    <property type="entry name" value="THIOL:DISULFIDE INTERCHANGE PROTEIN DSBA"/>
    <property type="match status" value="1"/>
</dbReference>
<dbReference type="CDD" id="cd03019">
    <property type="entry name" value="DsbA_DsbA"/>
    <property type="match status" value="1"/>
</dbReference>
<comment type="caution">
    <text evidence="11">The sequence shown here is derived from an EMBL/GenBank/DDBJ whole genome shotgun (WGS) entry which is preliminary data.</text>
</comment>
<keyword evidence="12" id="KW-1185">Reference proteome</keyword>
<feature type="chain" id="PRO_5006393945" description="Thiol:disulfide interchange protein" evidence="9">
    <location>
        <begin position="22"/>
        <end position="220"/>
    </location>
</feature>
<dbReference type="Proteomes" id="UP000052052">
    <property type="component" value="Unassembled WGS sequence"/>
</dbReference>
<dbReference type="InterPro" id="IPR036249">
    <property type="entry name" value="Thioredoxin-like_sf"/>
</dbReference>
<keyword evidence="3 9" id="KW-0732">Signal</keyword>
<keyword evidence="6" id="KW-0676">Redox-active center</keyword>
<dbReference type="GO" id="GO:0042597">
    <property type="term" value="C:periplasmic space"/>
    <property type="evidence" value="ECO:0007669"/>
    <property type="project" value="UniProtKB-SubCell"/>
</dbReference>
<evidence type="ECO:0000256" key="9">
    <source>
        <dbReference type="SAM" id="SignalP"/>
    </source>
</evidence>
<dbReference type="PATRIC" id="fig|344882.3.peg.977"/>
<feature type="domain" description="Thioredoxin" evidence="10">
    <location>
        <begin position="14"/>
        <end position="204"/>
    </location>
</feature>
<evidence type="ECO:0000256" key="5">
    <source>
        <dbReference type="ARBA" id="ARBA00023157"/>
    </source>
</evidence>
<evidence type="ECO:0000256" key="2">
    <source>
        <dbReference type="ARBA" id="ARBA00005791"/>
    </source>
</evidence>
<dbReference type="EMBL" id="LDJL01000014">
    <property type="protein sequence ID" value="KRG68428.1"/>
    <property type="molecule type" value="Genomic_DNA"/>
</dbReference>
<dbReference type="SUPFAM" id="SSF52833">
    <property type="entry name" value="Thioredoxin-like"/>
    <property type="match status" value="1"/>
</dbReference>
<dbReference type="InterPro" id="IPR050824">
    <property type="entry name" value="Thiol_disulfide_DsbA"/>
</dbReference>
<comment type="subcellular location">
    <subcellularLocation>
        <location evidence="1 7">Periplasm</location>
    </subcellularLocation>
</comment>
<evidence type="ECO:0000256" key="7">
    <source>
        <dbReference type="PIRNR" id="PIRNR001488"/>
    </source>
</evidence>
<dbReference type="Pfam" id="PF01323">
    <property type="entry name" value="DSBA"/>
    <property type="match status" value="1"/>
</dbReference>
<keyword evidence="4 7" id="KW-0574">Periplasm</keyword>
<organism evidence="11 12">
    <name type="scientific">Pseudoxanthomonas dokdonensis</name>
    <dbReference type="NCBI Taxonomy" id="344882"/>
    <lineage>
        <taxon>Bacteria</taxon>
        <taxon>Pseudomonadati</taxon>
        <taxon>Pseudomonadota</taxon>
        <taxon>Gammaproteobacteria</taxon>
        <taxon>Lysobacterales</taxon>
        <taxon>Lysobacteraceae</taxon>
        <taxon>Pseudoxanthomonas</taxon>
    </lineage>
</organism>
<evidence type="ECO:0000313" key="11">
    <source>
        <dbReference type="EMBL" id="KRG68428.1"/>
    </source>
</evidence>
<feature type="signal peptide" evidence="9">
    <location>
        <begin position="1"/>
        <end position="21"/>
    </location>
</feature>
<proteinExistence type="inferred from homology"/>
<evidence type="ECO:0000256" key="6">
    <source>
        <dbReference type="ARBA" id="ARBA00023284"/>
    </source>
</evidence>
<feature type="disulfide bond" description="Redox-active" evidence="8">
    <location>
        <begin position="56"/>
        <end position="59"/>
    </location>
</feature>
<evidence type="ECO:0000313" key="12">
    <source>
        <dbReference type="Proteomes" id="UP000052052"/>
    </source>
</evidence>
<dbReference type="STRING" id="344882.ABB29_12985"/>
<dbReference type="InterPro" id="IPR023205">
    <property type="entry name" value="DsbA/DsbL"/>
</dbReference>
<sequence length="220" mass="23787">MKSCWLLLVACLMWLPGMAMAAEPVAGVDYELIDGGKPYAPLNGKVEVAEVFAYPCIHCAHFEPIVSAWARKQPSYVRFTPVPAGLNSSWVPYARAYYAAQLTGVLPKTHDAVFKALHESGTLPARNATAEELTRFYASYGVNASTFNDTLRGPKVDALMKQANDFVMASGIRGTPTLVINGKYRVTGGKTFDDVLQIADYLVAKEHGRAPKTGKASAGN</sequence>
<accession>A0A0R0CF46</accession>
<name>A0A0R0CF46_9GAMM</name>
<dbReference type="GO" id="GO:0016491">
    <property type="term" value="F:oxidoreductase activity"/>
    <property type="evidence" value="ECO:0007669"/>
    <property type="project" value="InterPro"/>
</dbReference>
<evidence type="ECO:0000256" key="3">
    <source>
        <dbReference type="ARBA" id="ARBA00022729"/>
    </source>
</evidence>
<protein>
    <recommendedName>
        <fullName evidence="7">Thiol:disulfide interchange protein</fullName>
    </recommendedName>
</protein>
<gene>
    <name evidence="11" type="ORF">ABB29_12985</name>
</gene>
<evidence type="ECO:0000256" key="1">
    <source>
        <dbReference type="ARBA" id="ARBA00004418"/>
    </source>
</evidence>
<comment type="similarity">
    <text evidence="2">Belongs to the thioredoxin family. DsbA subfamily.</text>
</comment>
<evidence type="ECO:0000256" key="8">
    <source>
        <dbReference type="PIRSR" id="PIRSR001488-1"/>
    </source>
</evidence>
<dbReference type="InterPro" id="IPR001853">
    <property type="entry name" value="DSBA-like_thioredoxin_dom"/>
</dbReference>
<dbReference type="PROSITE" id="PS51352">
    <property type="entry name" value="THIOREDOXIN_2"/>
    <property type="match status" value="1"/>
</dbReference>
<reference evidence="11 12" key="1">
    <citation type="submission" date="2015-05" db="EMBL/GenBank/DDBJ databases">
        <title>Genome sequencing and analysis of members of genus Stenotrophomonas.</title>
        <authorList>
            <person name="Patil P.P."/>
            <person name="Midha S."/>
            <person name="Patil P.B."/>
        </authorList>
    </citation>
    <scope>NUCLEOTIDE SEQUENCE [LARGE SCALE GENOMIC DNA]</scope>
    <source>
        <strain evidence="11 12">DSM 21858</strain>
    </source>
</reference>
<dbReference type="Gene3D" id="3.40.30.10">
    <property type="entry name" value="Glutaredoxin"/>
    <property type="match status" value="1"/>
</dbReference>
<evidence type="ECO:0000256" key="4">
    <source>
        <dbReference type="ARBA" id="ARBA00022764"/>
    </source>
</evidence>